<dbReference type="SMART" id="SM00220">
    <property type="entry name" value="S_TKc"/>
    <property type="match status" value="1"/>
</dbReference>
<dbReference type="InterPro" id="IPR011009">
    <property type="entry name" value="Kinase-like_dom_sf"/>
</dbReference>
<dbReference type="Gene3D" id="1.10.510.10">
    <property type="entry name" value="Transferase(Phosphotransferase) domain 1"/>
    <property type="match status" value="1"/>
</dbReference>
<feature type="region of interest" description="Disordered" evidence="1">
    <location>
        <begin position="748"/>
        <end position="986"/>
    </location>
</feature>
<feature type="compositionally biased region" description="Pro residues" evidence="1">
    <location>
        <begin position="845"/>
        <end position="861"/>
    </location>
</feature>
<dbReference type="InterPro" id="IPR008271">
    <property type="entry name" value="Ser/Thr_kinase_AS"/>
</dbReference>
<keyword evidence="4" id="KW-1185">Reference proteome</keyword>
<feature type="compositionally biased region" description="Low complexity" evidence="1">
    <location>
        <begin position="862"/>
        <end position="881"/>
    </location>
</feature>
<dbReference type="EMBL" id="JAEHOE010000030">
    <property type="protein sequence ID" value="KAG2494488.1"/>
    <property type="molecule type" value="Genomic_DNA"/>
</dbReference>
<feature type="compositionally biased region" description="Pro residues" evidence="1">
    <location>
        <begin position="765"/>
        <end position="785"/>
    </location>
</feature>
<proteinExistence type="predicted"/>
<dbReference type="GO" id="GO:0004674">
    <property type="term" value="F:protein serine/threonine kinase activity"/>
    <property type="evidence" value="ECO:0007669"/>
    <property type="project" value="TreeGrafter"/>
</dbReference>
<feature type="region of interest" description="Disordered" evidence="1">
    <location>
        <begin position="69"/>
        <end position="165"/>
    </location>
</feature>
<evidence type="ECO:0000313" key="3">
    <source>
        <dbReference type="EMBL" id="KAG2494488.1"/>
    </source>
</evidence>
<feature type="region of interest" description="Disordered" evidence="1">
    <location>
        <begin position="361"/>
        <end position="397"/>
    </location>
</feature>
<reference evidence="3" key="1">
    <citation type="journal article" date="2020" name="bioRxiv">
        <title>Comparative genomics of Chlamydomonas.</title>
        <authorList>
            <person name="Craig R.J."/>
            <person name="Hasan A.R."/>
            <person name="Ness R.W."/>
            <person name="Keightley P.D."/>
        </authorList>
    </citation>
    <scope>NUCLEOTIDE SEQUENCE</scope>
    <source>
        <strain evidence="3">CCAP 11/70</strain>
    </source>
</reference>
<gene>
    <name evidence="3" type="ORF">HYH03_007257</name>
</gene>
<dbReference type="OrthoDB" id="4062651at2759"/>
<feature type="region of interest" description="Disordered" evidence="1">
    <location>
        <begin position="309"/>
        <end position="328"/>
    </location>
</feature>
<feature type="compositionally biased region" description="Pro residues" evidence="1">
    <location>
        <begin position="882"/>
        <end position="897"/>
    </location>
</feature>
<sequence length="986" mass="102174">MASALKHPVIGLDEAQPGGLGVPASRPAFTRSPRAHPAAVGIEFPHEELPSGVPSSTDIGGLLREASGVASPVEPAGANGSEEPEQPAPRGPLLMRSPRADPVAVPAALPAEEEAPGVSPCGFGPESPTGSMTWPPSEAAEAACCRDPGAGASSSSPPLRHSAPGALTLSPFEAQAAPLTSADLLNQTSARAPARMGAARYKDAPVEVPAQTPMQVFAQDVPTLTVPALAVEVQRYPPMLAEASFAAFGSPVASRYPQVDTIGANPSVPYAWPSMEASLVSPGPGLPLPSVHTSASASMFREQLRKLRSDDGLAPAPSAASSLSPVPADPFGRMSLPPALLSGDLSGTMFWGPPTPASMVLDDKASLGGAPGPASGDRQARASEGGPSAPTSAEANANGVPPAWAFEVAWSAIMFQGQQAEKGGFGEVYRATYNKCTAVALKRLKEDNPEALEKEYGFMRSLPYHDHVVPLYGITTDPTAKQKWLVMAWCPHDLQRLFLQEAKAAQPQDRRLALPKALDVALELAEGLNFLHAHDIVHRDVKPDNVLLTKDLHVKITDFGISRTAGPDGKIHSFQGHGSTLWMAPELIVSGDHKPAYANAVDVYSWGIIFCQLISLMHDRVCELLEPDLIRPESSSGLAPHKQLLGLQLTQPETLRQLSTILLRKLPARLAHLPPALRFAALGLAADCLCLDPAGRPSMASVVERVQALIEIQASPSEEGAHPPAEPAAEVLAAVAVEAVAVAAEEPRPAAELEAKPDAAQQQLPLPPPPPPPPLAPPPQRPPTQPNLFAEPPGLTQAAEPEAALAPSPLAPPPPPPQRPPPPPNLFAAPPGMGGEAEAVQAPSPLAPPPPPPQRPPPPPNLFAAPPGMGAEPEAAEASPRLAPPPPPPQRPPPPPNLFAAPPGMGGEAEAAEASPRLAPPPPPPQRPPPPPNLFAAPPGMGGEAEAAEASPRLAPPPPPPQRPPPPPNLFAAPPGMGAEPSPLPQ</sequence>
<feature type="compositionally biased region" description="Low complexity" evidence="1">
    <location>
        <begin position="934"/>
        <end position="953"/>
    </location>
</feature>
<feature type="compositionally biased region" description="Low complexity" evidence="1">
    <location>
        <begin position="312"/>
        <end position="328"/>
    </location>
</feature>
<feature type="compositionally biased region" description="Low complexity" evidence="1">
    <location>
        <begin position="826"/>
        <end position="844"/>
    </location>
</feature>
<feature type="compositionally biased region" description="Low complexity" evidence="1">
    <location>
        <begin position="898"/>
        <end position="917"/>
    </location>
</feature>
<dbReference type="Gene3D" id="3.30.200.20">
    <property type="entry name" value="Phosphorylase Kinase, domain 1"/>
    <property type="match status" value="1"/>
</dbReference>
<dbReference type="Pfam" id="PF07714">
    <property type="entry name" value="PK_Tyr_Ser-Thr"/>
    <property type="match status" value="1"/>
</dbReference>
<dbReference type="Proteomes" id="UP000612055">
    <property type="component" value="Unassembled WGS sequence"/>
</dbReference>
<comment type="caution">
    <text evidence="3">The sequence shown here is derived from an EMBL/GenBank/DDBJ whole genome shotgun (WGS) entry which is preliminary data.</text>
</comment>
<dbReference type="InterPro" id="IPR000719">
    <property type="entry name" value="Prot_kinase_dom"/>
</dbReference>
<dbReference type="PANTHER" id="PTHR44329">
    <property type="entry name" value="SERINE/THREONINE-PROTEIN KINASE TNNI3K-RELATED"/>
    <property type="match status" value="1"/>
</dbReference>
<protein>
    <recommendedName>
        <fullName evidence="2">Protein kinase domain-containing protein</fullName>
    </recommendedName>
</protein>
<dbReference type="PROSITE" id="PS50011">
    <property type="entry name" value="PROTEIN_KINASE_DOM"/>
    <property type="match status" value="1"/>
</dbReference>
<name>A0A836C0H2_9CHLO</name>
<dbReference type="PROSITE" id="PS00108">
    <property type="entry name" value="PROTEIN_KINASE_ST"/>
    <property type="match status" value="1"/>
</dbReference>
<accession>A0A836C0H2</accession>
<feature type="compositionally biased region" description="Pro residues" evidence="1">
    <location>
        <begin position="954"/>
        <end position="969"/>
    </location>
</feature>
<feature type="compositionally biased region" description="Low complexity" evidence="1">
    <location>
        <begin position="366"/>
        <end position="376"/>
    </location>
</feature>
<dbReference type="GO" id="GO:0005524">
    <property type="term" value="F:ATP binding"/>
    <property type="evidence" value="ECO:0007669"/>
    <property type="project" value="InterPro"/>
</dbReference>
<feature type="compositionally biased region" description="Low complexity" evidence="1">
    <location>
        <begin position="798"/>
        <end position="808"/>
    </location>
</feature>
<feature type="domain" description="Protein kinase" evidence="2">
    <location>
        <begin position="414"/>
        <end position="710"/>
    </location>
</feature>
<feature type="compositionally biased region" description="Low complexity" evidence="1">
    <location>
        <begin position="148"/>
        <end position="158"/>
    </location>
</feature>
<dbReference type="SUPFAM" id="SSF56112">
    <property type="entry name" value="Protein kinase-like (PK-like)"/>
    <property type="match status" value="1"/>
</dbReference>
<evidence type="ECO:0000259" key="2">
    <source>
        <dbReference type="PROSITE" id="PS50011"/>
    </source>
</evidence>
<organism evidence="3 4">
    <name type="scientific">Edaphochlamys debaryana</name>
    <dbReference type="NCBI Taxonomy" id="47281"/>
    <lineage>
        <taxon>Eukaryota</taxon>
        <taxon>Viridiplantae</taxon>
        <taxon>Chlorophyta</taxon>
        <taxon>core chlorophytes</taxon>
        <taxon>Chlorophyceae</taxon>
        <taxon>CS clade</taxon>
        <taxon>Chlamydomonadales</taxon>
        <taxon>Chlamydomonadales incertae sedis</taxon>
        <taxon>Edaphochlamys</taxon>
    </lineage>
</organism>
<evidence type="ECO:0000313" key="4">
    <source>
        <dbReference type="Proteomes" id="UP000612055"/>
    </source>
</evidence>
<dbReference type="AlphaFoldDB" id="A0A836C0H2"/>
<feature type="compositionally biased region" description="Low complexity" evidence="1">
    <location>
        <begin position="100"/>
        <end position="110"/>
    </location>
</feature>
<feature type="compositionally biased region" description="Pro residues" evidence="1">
    <location>
        <begin position="809"/>
        <end position="825"/>
    </location>
</feature>
<feature type="compositionally biased region" description="Basic and acidic residues" evidence="1">
    <location>
        <begin position="748"/>
        <end position="757"/>
    </location>
</feature>
<dbReference type="InterPro" id="IPR001245">
    <property type="entry name" value="Ser-Thr/Tyr_kinase_cat_dom"/>
</dbReference>
<evidence type="ECO:0000256" key="1">
    <source>
        <dbReference type="SAM" id="MobiDB-lite"/>
    </source>
</evidence>
<dbReference type="InterPro" id="IPR051681">
    <property type="entry name" value="Ser/Thr_Kinases-Pseudokinases"/>
</dbReference>
<feature type="compositionally biased region" description="Pro residues" evidence="1">
    <location>
        <begin position="918"/>
        <end position="933"/>
    </location>
</feature>